<dbReference type="Pfam" id="PF00096">
    <property type="entry name" value="zf-C2H2"/>
    <property type="match status" value="2"/>
</dbReference>
<sequence>MSRENPTERRTTKSYWYHVHISNHSSMSVFSPTNVFGAPTKHNIIQIIQLNQHSKLPTLRLLCFSTVLATASAGWTESAHQMAWQYERHQQDPRHRKGRYLCRNCGKIFSYNDNMVRHRRQCEGTFHLKCHVCGRQFHRRDLYASHLAVAHGIMDDKRQNST</sequence>
<dbReference type="EMBL" id="JACVVK020000265">
    <property type="protein sequence ID" value="KAK7481228.1"/>
    <property type="molecule type" value="Genomic_DNA"/>
</dbReference>
<dbReference type="InterPro" id="IPR013087">
    <property type="entry name" value="Znf_C2H2_type"/>
</dbReference>
<dbReference type="SMART" id="SM00355">
    <property type="entry name" value="ZnF_C2H2"/>
    <property type="match status" value="2"/>
</dbReference>
<keyword evidence="1" id="KW-0863">Zinc-finger</keyword>
<keyword evidence="1" id="KW-0479">Metal-binding</keyword>
<reference evidence="3 4" key="1">
    <citation type="journal article" date="2023" name="Sci. Data">
        <title>Genome assembly of the Korean intertidal mud-creeper Batillaria attramentaria.</title>
        <authorList>
            <person name="Patra A.K."/>
            <person name="Ho P.T."/>
            <person name="Jun S."/>
            <person name="Lee S.J."/>
            <person name="Kim Y."/>
            <person name="Won Y.J."/>
        </authorList>
    </citation>
    <scope>NUCLEOTIDE SEQUENCE [LARGE SCALE GENOMIC DNA]</scope>
    <source>
        <strain evidence="3">Wonlab-2016</strain>
    </source>
</reference>
<accession>A0ABD0K306</accession>
<dbReference type="SUPFAM" id="SSF57667">
    <property type="entry name" value="beta-beta-alpha zinc fingers"/>
    <property type="match status" value="1"/>
</dbReference>
<feature type="domain" description="C2H2-type" evidence="2">
    <location>
        <begin position="128"/>
        <end position="151"/>
    </location>
</feature>
<dbReference type="GO" id="GO:0008270">
    <property type="term" value="F:zinc ion binding"/>
    <property type="evidence" value="ECO:0007669"/>
    <property type="project" value="UniProtKB-KW"/>
</dbReference>
<evidence type="ECO:0000313" key="3">
    <source>
        <dbReference type="EMBL" id="KAK7481228.1"/>
    </source>
</evidence>
<organism evidence="3 4">
    <name type="scientific">Batillaria attramentaria</name>
    <dbReference type="NCBI Taxonomy" id="370345"/>
    <lineage>
        <taxon>Eukaryota</taxon>
        <taxon>Metazoa</taxon>
        <taxon>Spiralia</taxon>
        <taxon>Lophotrochozoa</taxon>
        <taxon>Mollusca</taxon>
        <taxon>Gastropoda</taxon>
        <taxon>Caenogastropoda</taxon>
        <taxon>Sorbeoconcha</taxon>
        <taxon>Cerithioidea</taxon>
        <taxon>Batillariidae</taxon>
        <taxon>Batillaria</taxon>
    </lineage>
</organism>
<dbReference type="AlphaFoldDB" id="A0ABD0K306"/>
<comment type="caution">
    <text evidence="3">The sequence shown here is derived from an EMBL/GenBank/DDBJ whole genome shotgun (WGS) entry which is preliminary data.</text>
</comment>
<dbReference type="Proteomes" id="UP001519460">
    <property type="component" value="Unassembled WGS sequence"/>
</dbReference>
<keyword evidence="4" id="KW-1185">Reference proteome</keyword>
<keyword evidence="1" id="KW-0862">Zinc</keyword>
<name>A0ABD0K306_9CAEN</name>
<dbReference type="PROSITE" id="PS00028">
    <property type="entry name" value="ZINC_FINGER_C2H2_1"/>
    <property type="match status" value="1"/>
</dbReference>
<dbReference type="Gene3D" id="3.30.160.60">
    <property type="entry name" value="Classic Zinc Finger"/>
    <property type="match status" value="1"/>
</dbReference>
<dbReference type="PROSITE" id="PS50157">
    <property type="entry name" value="ZINC_FINGER_C2H2_2"/>
    <property type="match status" value="2"/>
</dbReference>
<feature type="domain" description="C2H2-type" evidence="2">
    <location>
        <begin position="100"/>
        <end position="127"/>
    </location>
</feature>
<evidence type="ECO:0000256" key="1">
    <source>
        <dbReference type="PROSITE-ProRule" id="PRU00042"/>
    </source>
</evidence>
<evidence type="ECO:0000313" key="4">
    <source>
        <dbReference type="Proteomes" id="UP001519460"/>
    </source>
</evidence>
<proteinExistence type="predicted"/>
<dbReference type="InterPro" id="IPR036236">
    <property type="entry name" value="Znf_C2H2_sf"/>
</dbReference>
<evidence type="ECO:0000259" key="2">
    <source>
        <dbReference type="PROSITE" id="PS50157"/>
    </source>
</evidence>
<gene>
    <name evidence="3" type="ORF">BaRGS_00027488</name>
</gene>
<protein>
    <recommendedName>
        <fullName evidence="2">C2H2-type domain-containing protein</fullName>
    </recommendedName>
</protein>